<evidence type="ECO:0000256" key="3">
    <source>
        <dbReference type="ARBA" id="ARBA00005300"/>
    </source>
</evidence>
<accession>A0A8I1EBR8</accession>
<dbReference type="InterPro" id="IPR022892">
    <property type="entry name" value="RNaseHI"/>
</dbReference>
<dbReference type="AlphaFoldDB" id="A0A8I1EBR8"/>
<dbReference type="InterPro" id="IPR012337">
    <property type="entry name" value="RNaseH-like_sf"/>
</dbReference>
<dbReference type="PANTHER" id="PTHR10642:SF26">
    <property type="entry name" value="RIBONUCLEASE H1"/>
    <property type="match status" value="1"/>
</dbReference>
<evidence type="ECO:0000256" key="8">
    <source>
        <dbReference type="ARBA" id="ARBA00022759"/>
    </source>
</evidence>
<reference evidence="12" key="1">
    <citation type="submission" date="2020-12" db="EMBL/GenBank/DDBJ databases">
        <title>Enhanced detection system for hospital associated transmission using whole genome sequencing surveillance.</title>
        <authorList>
            <person name="Harrison L.H."/>
            <person name="Van Tyne D."/>
            <person name="Marsh J.W."/>
            <person name="Griffith M.P."/>
            <person name="Snyder D.J."/>
            <person name="Cooper V.S."/>
            <person name="Mustapha M."/>
        </authorList>
    </citation>
    <scope>NUCLEOTIDE SEQUENCE</scope>
    <source>
        <strain evidence="12">PSB00042</strain>
    </source>
</reference>
<keyword evidence="8" id="KW-0255">Endonuclease</keyword>
<comment type="subunit">
    <text evidence="4">Monomer.</text>
</comment>
<dbReference type="PROSITE" id="PS50879">
    <property type="entry name" value="RNASE_H_1"/>
    <property type="match status" value="2"/>
</dbReference>
<evidence type="ECO:0000256" key="7">
    <source>
        <dbReference type="ARBA" id="ARBA00022723"/>
    </source>
</evidence>
<evidence type="ECO:0000313" key="13">
    <source>
        <dbReference type="Proteomes" id="UP000637061"/>
    </source>
</evidence>
<gene>
    <name evidence="12" type="ORF">JEU22_02400</name>
</gene>
<organism evidence="12 13">
    <name type="scientific">Pseudomonas putida</name>
    <name type="common">Arthrobacter siderocapsulatus</name>
    <dbReference type="NCBI Taxonomy" id="303"/>
    <lineage>
        <taxon>Bacteria</taxon>
        <taxon>Pseudomonadati</taxon>
        <taxon>Pseudomonadota</taxon>
        <taxon>Gammaproteobacteria</taxon>
        <taxon>Pseudomonadales</taxon>
        <taxon>Pseudomonadaceae</taxon>
        <taxon>Pseudomonas</taxon>
    </lineage>
</organism>
<evidence type="ECO:0000259" key="11">
    <source>
        <dbReference type="PROSITE" id="PS50879"/>
    </source>
</evidence>
<evidence type="ECO:0000256" key="10">
    <source>
        <dbReference type="ARBA" id="ARBA00022842"/>
    </source>
</evidence>
<evidence type="ECO:0000256" key="5">
    <source>
        <dbReference type="ARBA" id="ARBA00012180"/>
    </source>
</evidence>
<proteinExistence type="inferred from homology"/>
<dbReference type="GO" id="GO:0003676">
    <property type="term" value="F:nucleic acid binding"/>
    <property type="evidence" value="ECO:0007669"/>
    <property type="project" value="InterPro"/>
</dbReference>
<comment type="catalytic activity">
    <reaction evidence="1">
        <text>Endonucleolytic cleavage to 5'-phosphomonoester.</text>
        <dbReference type="EC" id="3.1.26.4"/>
    </reaction>
</comment>
<evidence type="ECO:0000256" key="1">
    <source>
        <dbReference type="ARBA" id="ARBA00000077"/>
    </source>
</evidence>
<dbReference type="PANTHER" id="PTHR10642">
    <property type="entry name" value="RIBONUCLEASE H1"/>
    <property type="match status" value="1"/>
</dbReference>
<dbReference type="GO" id="GO:0043137">
    <property type="term" value="P:DNA replication, removal of RNA primer"/>
    <property type="evidence" value="ECO:0007669"/>
    <property type="project" value="TreeGrafter"/>
</dbReference>
<keyword evidence="6" id="KW-0540">Nuclease</keyword>
<feature type="domain" description="RNase H type-1" evidence="11">
    <location>
        <begin position="145"/>
        <end position="284"/>
    </location>
</feature>
<dbReference type="EC" id="3.1.26.4" evidence="5"/>
<dbReference type="InterPro" id="IPR036397">
    <property type="entry name" value="RNaseH_sf"/>
</dbReference>
<dbReference type="SUPFAM" id="SSF53098">
    <property type="entry name" value="Ribonuclease H-like"/>
    <property type="match status" value="2"/>
</dbReference>
<evidence type="ECO:0000256" key="2">
    <source>
        <dbReference type="ARBA" id="ARBA00001946"/>
    </source>
</evidence>
<keyword evidence="9" id="KW-0378">Hydrolase</keyword>
<dbReference type="InterPro" id="IPR002156">
    <property type="entry name" value="RNaseH_domain"/>
</dbReference>
<dbReference type="GO" id="GO:0046872">
    <property type="term" value="F:metal ion binding"/>
    <property type="evidence" value="ECO:0007669"/>
    <property type="project" value="UniProtKB-KW"/>
</dbReference>
<evidence type="ECO:0000256" key="4">
    <source>
        <dbReference type="ARBA" id="ARBA00011245"/>
    </source>
</evidence>
<evidence type="ECO:0000256" key="9">
    <source>
        <dbReference type="ARBA" id="ARBA00022801"/>
    </source>
</evidence>
<dbReference type="Pfam" id="PF00075">
    <property type="entry name" value="RNase_H"/>
    <property type="match status" value="2"/>
</dbReference>
<dbReference type="Gene3D" id="3.30.420.10">
    <property type="entry name" value="Ribonuclease H-like superfamily/Ribonuclease H"/>
    <property type="match status" value="2"/>
</dbReference>
<feature type="domain" description="RNase H type-1" evidence="11">
    <location>
        <begin position="1"/>
        <end position="144"/>
    </location>
</feature>
<sequence length="298" mass="33053">MGAITLYISGKYSLESLVGGWGCVIDDGSSVREFSGECRKASPNRVTLIGMIQALHALCHVPSGSAVIVETGNKLLAEGLAGKVHQWRAKGWKAKAGIHIPHSELWRKILKLIERFKVTARFVQDPHEDSLLCRAQFLAHTAQLEKRAVRVFVDGSFLPKHKAGGWGVVIDDQGSVHESSGAMFVPDNNVMELIAVIRGLELLKGKDAVLFTDSEFVRLGWLQMDVRRQNNWRHPGGIRVAHHTWWQRLDALLANVGVRIEWIKGHSGIKHNETADRLAGEAARDSVLERTNRISMAS</sequence>
<comment type="similarity">
    <text evidence="3">Belongs to the RNase H family.</text>
</comment>
<name>A0A8I1EBR8_PSEPU</name>
<keyword evidence="7" id="KW-0479">Metal-binding</keyword>
<evidence type="ECO:0000313" key="12">
    <source>
        <dbReference type="EMBL" id="MBI6882751.1"/>
    </source>
</evidence>
<dbReference type="GO" id="GO:0004523">
    <property type="term" value="F:RNA-DNA hybrid ribonuclease activity"/>
    <property type="evidence" value="ECO:0007669"/>
    <property type="project" value="UniProtKB-EC"/>
</dbReference>
<dbReference type="InterPro" id="IPR050092">
    <property type="entry name" value="RNase_H"/>
</dbReference>
<keyword evidence="10" id="KW-0460">Magnesium</keyword>
<comment type="caution">
    <text evidence="12">The sequence shown here is derived from an EMBL/GenBank/DDBJ whole genome shotgun (WGS) entry which is preliminary data.</text>
</comment>
<dbReference type="RefSeq" id="WP_198746359.1">
    <property type="nucleotide sequence ID" value="NZ_JAEHTE010000001.1"/>
</dbReference>
<protein>
    <recommendedName>
        <fullName evidence="5">ribonuclease H</fullName>
        <ecNumber evidence="5">3.1.26.4</ecNumber>
    </recommendedName>
</protein>
<dbReference type="CDD" id="cd09278">
    <property type="entry name" value="RNase_HI_prokaryote_like"/>
    <property type="match status" value="1"/>
</dbReference>
<dbReference type="EMBL" id="JAEHTE010000001">
    <property type="protein sequence ID" value="MBI6882751.1"/>
    <property type="molecule type" value="Genomic_DNA"/>
</dbReference>
<comment type="cofactor">
    <cofactor evidence="2">
        <name>Mg(2+)</name>
        <dbReference type="ChEBI" id="CHEBI:18420"/>
    </cofactor>
</comment>
<dbReference type="Proteomes" id="UP000637061">
    <property type="component" value="Unassembled WGS sequence"/>
</dbReference>
<evidence type="ECO:0000256" key="6">
    <source>
        <dbReference type="ARBA" id="ARBA00022722"/>
    </source>
</evidence>